<dbReference type="SUPFAM" id="SSF48179">
    <property type="entry name" value="6-phosphogluconate dehydrogenase C-terminal domain-like"/>
    <property type="match status" value="1"/>
</dbReference>
<dbReference type="Gene3D" id="1.10.1040.10">
    <property type="entry name" value="N-(1-d-carboxylethyl)-l-norvaline Dehydrogenase, domain 2"/>
    <property type="match status" value="1"/>
</dbReference>
<sequence>MKIGFIGLGTMGGAAALNLIKGGHDLTVCDLDKSRGAEHLAMGATWANTAADATKGCDIIFTMVFGPKEIESVVRGENGILQEIRKDQIWVDMTTNSPEGGKALADAVAAKGAFAIDAPVTGAVDGARAGKMTQFAGGDEAAVERARPVMELMGPVYYMGGNGTGAITKLCSNQLWAIHATAMGEALVMGVKSGVDLSNLWPALSLGASDSWCLHHDAPSVFAGHYDPSFTLDLCKKDLGLIVSACDAAGTESSLTRLVQQRFEKARLAYGGEKGELHVVKLEEDAAGVSLQMDGDWVPHWEK</sequence>
<comment type="similarity">
    <text evidence="1">Belongs to the HIBADH-related family.</text>
</comment>
<dbReference type="Pfam" id="PF14833">
    <property type="entry name" value="NAD_binding_11"/>
    <property type="match status" value="1"/>
</dbReference>
<organism evidence="6 7">
    <name type="scientific">Roseovarius pelagicus</name>
    <dbReference type="NCBI Taxonomy" id="2980108"/>
    <lineage>
        <taxon>Bacteria</taxon>
        <taxon>Pseudomonadati</taxon>
        <taxon>Pseudomonadota</taxon>
        <taxon>Alphaproteobacteria</taxon>
        <taxon>Rhodobacterales</taxon>
        <taxon>Roseobacteraceae</taxon>
        <taxon>Roseovarius</taxon>
    </lineage>
</organism>
<dbReference type="InterPro" id="IPR029154">
    <property type="entry name" value="HIBADH-like_NADP-bd"/>
</dbReference>
<evidence type="ECO:0000259" key="5">
    <source>
        <dbReference type="Pfam" id="PF14833"/>
    </source>
</evidence>
<dbReference type="PANTHER" id="PTHR43060:SF15">
    <property type="entry name" value="3-HYDROXYISOBUTYRATE DEHYDROGENASE-LIKE 1, MITOCHONDRIAL-RELATED"/>
    <property type="match status" value="1"/>
</dbReference>
<dbReference type="PANTHER" id="PTHR43060">
    <property type="entry name" value="3-HYDROXYISOBUTYRATE DEHYDROGENASE-LIKE 1, MITOCHONDRIAL-RELATED"/>
    <property type="match status" value="1"/>
</dbReference>
<keyword evidence="2" id="KW-0560">Oxidoreductase</keyword>
<dbReference type="InterPro" id="IPR002204">
    <property type="entry name" value="3-OH-isobutyrate_DH-rel_CS"/>
</dbReference>
<feature type="domain" description="3-hydroxyisobutyrate dehydrogenase-like NAD-binding" evidence="5">
    <location>
        <begin position="163"/>
        <end position="281"/>
    </location>
</feature>
<dbReference type="InterPro" id="IPR006115">
    <property type="entry name" value="6PGDH_NADP-bd"/>
</dbReference>
<dbReference type="InterPro" id="IPR008927">
    <property type="entry name" value="6-PGluconate_DH-like_C_sf"/>
</dbReference>
<feature type="domain" description="6-phosphogluconate dehydrogenase NADP-binding" evidence="4">
    <location>
        <begin position="2"/>
        <end position="160"/>
    </location>
</feature>
<dbReference type="SUPFAM" id="SSF51735">
    <property type="entry name" value="NAD(P)-binding Rossmann-fold domains"/>
    <property type="match status" value="1"/>
</dbReference>
<evidence type="ECO:0000256" key="3">
    <source>
        <dbReference type="ARBA" id="ARBA00023027"/>
    </source>
</evidence>
<name>A0ABY6D8X7_9RHOB</name>
<protein>
    <submittedName>
        <fullName evidence="6">NAD(P)-dependent oxidoreductase</fullName>
    </submittedName>
</protein>
<gene>
    <name evidence="6" type="ORF">N7U68_15855</name>
</gene>
<dbReference type="InterPro" id="IPR015815">
    <property type="entry name" value="HIBADH-related"/>
</dbReference>
<dbReference type="Proteomes" id="UP001064087">
    <property type="component" value="Chromosome"/>
</dbReference>
<dbReference type="EMBL" id="CP106738">
    <property type="protein sequence ID" value="UXX82555.1"/>
    <property type="molecule type" value="Genomic_DNA"/>
</dbReference>
<keyword evidence="3" id="KW-0520">NAD</keyword>
<keyword evidence="7" id="KW-1185">Reference proteome</keyword>
<dbReference type="InterPro" id="IPR013328">
    <property type="entry name" value="6PGD_dom2"/>
</dbReference>
<evidence type="ECO:0000256" key="2">
    <source>
        <dbReference type="ARBA" id="ARBA00023002"/>
    </source>
</evidence>
<evidence type="ECO:0000313" key="7">
    <source>
        <dbReference type="Proteomes" id="UP001064087"/>
    </source>
</evidence>
<reference evidence="6" key="1">
    <citation type="submission" date="2022-10" db="EMBL/GenBank/DDBJ databases">
        <title>Roseovarius pelagicus sp. nov., isolated from Arctic seawater.</title>
        <authorList>
            <person name="Hong Y.W."/>
            <person name="Hwang C.Y."/>
        </authorList>
    </citation>
    <scope>NUCLEOTIDE SEQUENCE</scope>
    <source>
        <strain evidence="6">HL-MP18</strain>
    </source>
</reference>
<dbReference type="Pfam" id="PF03446">
    <property type="entry name" value="NAD_binding_2"/>
    <property type="match status" value="1"/>
</dbReference>
<dbReference type="InterPro" id="IPR036291">
    <property type="entry name" value="NAD(P)-bd_dom_sf"/>
</dbReference>
<dbReference type="PROSITE" id="PS00895">
    <property type="entry name" value="3_HYDROXYISOBUT_DH"/>
    <property type="match status" value="1"/>
</dbReference>
<proteinExistence type="inferred from homology"/>
<evidence type="ECO:0000313" key="6">
    <source>
        <dbReference type="EMBL" id="UXX82555.1"/>
    </source>
</evidence>
<evidence type="ECO:0000259" key="4">
    <source>
        <dbReference type="Pfam" id="PF03446"/>
    </source>
</evidence>
<dbReference type="RefSeq" id="WP_263047439.1">
    <property type="nucleotide sequence ID" value="NZ_CP106738.1"/>
</dbReference>
<dbReference type="Gene3D" id="3.40.50.720">
    <property type="entry name" value="NAD(P)-binding Rossmann-like Domain"/>
    <property type="match status" value="1"/>
</dbReference>
<accession>A0ABY6D8X7</accession>
<dbReference type="PIRSF" id="PIRSF000103">
    <property type="entry name" value="HIBADH"/>
    <property type="match status" value="1"/>
</dbReference>
<evidence type="ECO:0000256" key="1">
    <source>
        <dbReference type="ARBA" id="ARBA00009080"/>
    </source>
</evidence>